<dbReference type="Proteomes" id="UP000245449">
    <property type="component" value="Unassembled WGS sequence"/>
</dbReference>
<dbReference type="Pfam" id="PF16250">
    <property type="entry name" value="DUF4907"/>
    <property type="match status" value="1"/>
</dbReference>
<reference evidence="2 3" key="1">
    <citation type="submission" date="2018-04" db="EMBL/GenBank/DDBJ databases">
        <title>Flavobacterium sp. nov., isolated from glacier ice.</title>
        <authorList>
            <person name="Liu Q."/>
            <person name="Xin Y.-H."/>
        </authorList>
    </citation>
    <scope>NUCLEOTIDE SEQUENCE [LARGE SCALE GENOMIC DNA]</scope>
    <source>
        <strain evidence="2 3">RB1R5</strain>
    </source>
</reference>
<dbReference type="EMBL" id="QCZI01000005">
    <property type="protein sequence ID" value="PWA05907.1"/>
    <property type="molecule type" value="Genomic_DNA"/>
</dbReference>
<keyword evidence="1" id="KW-0732">Signal</keyword>
<feature type="signal peptide" evidence="1">
    <location>
        <begin position="1"/>
        <end position="21"/>
    </location>
</feature>
<organism evidence="2 3">
    <name type="scientific">Flavobacterium psychrotolerans</name>
    <dbReference type="NCBI Taxonomy" id="2169410"/>
    <lineage>
        <taxon>Bacteria</taxon>
        <taxon>Pseudomonadati</taxon>
        <taxon>Bacteroidota</taxon>
        <taxon>Flavobacteriia</taxon>
        <taxon>Flavobacteriales</taxon>
        <taxon>Flavobacteriaceae</taxon>
        <taxon>Flavobacterium</taxon>
    </lineage>
</organism>
<name>A0A2U1JL63_9FLAO</name>
<protein>
    <recommendedName>
        <fullName evidence="4">DUF4907 domain-containing protein</fullName>
    </recommendedName>
</protein>
<dbReference type="InterPro" id="IPR032593">
    <property type="entry name" value="DUF4907"/>
</dbReference>
<keyword evidence="3" id="KW-1185">Reference proteome</keyword>
<dbReference type="RefSeq" id="WP_116724392.1">
    <property type="nucleotide sequence ID" value="NZ_QCZI01000005.1"/>
</dbReference>
<sequence>MKKQFITVLLLCSLTFLNAQTAEKAAFPIIGIAQNNSINAKTIPSINATWGYEITVGNKIIIHQPNIPGMPGNEGFKTEKAAKKTAEFIIGKMNKGEMPPSITLEELKKIKTL</sequence>
<comment type="caution">
    <text evidence="2">The sequence shown here is derived from an EMBL/GenBank/DDBJ whole genome shotgun (WGS) entry which is preliminary data.</text>
</comment>
<evidence type="ECO:0008006" key="4">
    <source>
        <dbReference type="Google" id="ProtNLM"/>
    </source>
</evidence>
<dbReference type="OrthoDB" id="674043at2"/>
<evidence type="ECO:0000313" key="3">
    <source>
        <dbReference type="Proteomes" id="UP000245449"/>
    </source>
</evidence>
<gene>
    <name evidence="2" type="ORF">DB895_05655</name>
</gene>
<accession>A0A2U1JL63</accession>
<dbReference type="AlphaFoldDB" id="A0A2U1JL63"/>
<evidence type="ECO:0000313" key="2">
    <source>
        <dbReference type="EMBL" id="PWA05907.1"/>
    </source>
</evidence>
<proteinExistence type="predicted"/>
<feature type="chain" id="PRO_5015440557" description="DUF4907 domain-containing protein" evidence="1">
    <location>
        <begin position="22"/>
        <end position="113"/>
    </location>
</feature>
<evidence type="ECO:0000256" key="1">
    <source>
        <dbReference type="SAM" id="SignalP"/>
    </source>
</evidence>